<comment type="caution">
    <text evidence="2">The sequence shown here is derived from an EMBL/GenBank/DDBJ whole genome shotgun (WGS) entry which is preliminary data.</text>
</comment>
<sequence>MSAGTANHSAAHAKIHTLTGWGVILGLPFAIISVARAVPAGADGIAAWLSSPVGALGFLAFFTAAIWYCKLEMDEVVIDYFGGKLRSFGLLKNKLVAFILWAVVAFAVIKLAFL</sequence>
<gene>
    <name evidence="2" type="ORF">GCM10011309_12690</name>
</gene>
<dbReference type="GO" id="GO:0016020">
    <property type="term" value="C:membrane"/>
    <property type="evidence" value="ECO:0007669"/>
    <property type="project" value="InterPro"/>
</dbReference>
<dbReference type="SUPFAM" id="SSF81343">
    <property type="entry name" value="Fumarate reductase respiratory complex transmembrane subunits"/>
    <property type="match status" value="1"/>
</dbReference>
<keyword evidence="1" id="KW-1133">Transmembrane helix</keyword>
<keyword evidence="1" id="KW-0472">Membrane</keyword>
<dbReference type="Proteomes" id="UP000600865">
    <property type="component" value="Unassembled WGS sequence"/>
</dbReference>
<feature type="transmembrane region" description="Helical" evidence="1">
    <location>
        <begin position="45"/>
        <end position="68"/>
    </location>
</feature>
<dbReference type="RefSeq" id="WP_189582896.1">
    <property type="nucleotide sequence ID" value="NZ_BMYV01000001.1"/>
</dbReference>
<evidence type="ECO:0000256" key="1">
    <source>
        <dbReference type="SAM" id="Phobius"/>
    </source>
</evidence>
<name>A0A918NFW0_9PROT</name>
<evidence type="ECO:0000313" key="2">
    <source>
        <dbReference type="EMBL" id="GGX64099.1"/>
    </source>
</evidence>
<feature type="transmembrane region" description="Helical" evidence="1">
    <location>
        <begin position="95"/>
        <end position="113"/>
    </location>
</feature>
<protein>
    <submittedName>
        <fullName evidence="2">Uncharacterized protein</fullName>
    </submittedName>
</protein>
<dbReference type="AlphaFoldDB" id="A0A918NFW0"/>
<reference evidence="2 3" key="1">
    <citation type="journal article" date="2014" name="Int. J. Syst. Evol. Microbiol.">
        <title>Complete genome sequence of Corynebacterium casei LMG S-19264T (=DSM 44701T), isolated from a smear-ripened cheese.</title>
        <authorList>
            <consortium name="US DOE Joint Genome Institute (JGI-PGF)"/>
            <person name="Walter F."/>
            <person name="Albersmeier A."/>
            <person name="Kalinowski J."/>
            <person name="Ruckert C."/>
        </authorList>
    </citation>
    <scope>NUCLEOTIDE SEQUENCE [LARGE SCALE GENOMIC DNA]</scope>
    <source>
        <strain evidence="2 3">KCTC 23968</strain>
    </source>
</reference>
<dbReference type="EMBL" id="BMYV01000001">
    <property type="protein sequence ID" value="GGX64099.1"/>
    <property type="molecule type" value="Genomic_DNA"/>
</dbReference>
<dbReference type="Gene3D" id="1.20.1300.10">
    <property type="entry name" value="Fumarate reductase/succinate dehydrogenase, transmembrane subunit"/>
    <property type="match status" value="1"/>
</dbReference>
<keyword evidence="3" id="KW-1185">Reference proteome</keyword>
<organism evidence="2 3">
    <name type="scientific">Litorimonas cladophorae</name>
    <dbReference type="NCBI Taxonomy" id="1220491"/>
    <lineage>
        <taxon>Bacteria</taxon>
        <taxon>Pseudomonadati</taxon>
        <taxon>Pseudomonadota</taxon>
        <taxon>Alphaproteobacteria</taxon>
        <taxon>Maricaulales</taxon>
        <taxon>Robiginitomaculaceae</taxon>
    </lineage>
</organism>
<keyword evidence="1" id="KW-0812">Transmembrane</keyword>
<evidence type="ECO:0000313" key="3">
    <source>
        <dbReference type="Proteomes" id="UP000600865"/>
    </source>
</evidence>
<accession>A0A918NFW0</accession>
<feature type="transmembrane region" description="Helical" evidence="1">
    <location>
        <begin position="20"/>
        <end position="38"/>
    </location>
</feature>
<proteinExistence type="predicted"/>
<dbReference type="InterPro" id="IPR034804">
    <property type="entry name" value="SQR/QFR_C/D"/>
</dbReference>